<name>A0AAV7P4R8_PLEWA</name>
<keyword evidence="2" id="KW-1185">Reference proteome</keyword>
<dbReference type="EMBL" id="JANPWB010000011">
    <property type="protein sequence ID" value="KAJ1122729.1"/>
    <property type="molecule type" value="Genomic_DNA"/>
</dbReference>
<evidence type="ECO:0000313" key="2">
    <source>
        <dbReference type="Proteomes" id="UP001066276"/>
    </source>
</evidence>
<dbReference type="Proteomes" id="UP001066276">
    <property type="component" value="Chromosome 7"/>
</dbReference>
<evidence type="ECO:0000313" key="1">
    <source>
        <dbReference type="EMBL" id="KAJ1122729.1"/>
    </source>
</evidence>
<dbReference type="AlphaFoldDB" id="A0AAV7P4R8"/>
<comment type="caution">
    <text evidence="1">The sequence shown here is derived from an EMBL/GenBank/DDBJ whole genome shotgun (WGS) entry which is preliminary data.</text>
</comment>
<sequence length="103" mass="11512">MNTNGPIFTGTALITQRNRASGAISSLHTAASLLGTMRLHPIRLRYPLALFTLRIKLRRLVALACLGPLDIKDINEKGQRPHSQALKVTKKEFIFWTEAVLFT</sequence>
<organism evidence="1 2">
    <name type="scientific">Pleurodeles waltl</name>
    <name type="common">Iberian ribbed newt</name>
    <dbReference type="NCBI Taxonomy" id="8319"/>
    <lineage>
        <taxon>Eukaryota</taxon>
        <taxon>Metazoa</taxon>
        <taxon>Chordata</taxon>
        <taxon>Craniata</taxon>
        <taxon>Vertebrata</taxon>
        <taxon>Euteleostomi</taxon>
        <taxon>Amphibia</taxon>
        <taxon>Batrachia</taxon>
        <taxon>Caudata</taxon>
        <taxon>Salamandroidea</taxon>
        <taxon>Salamandridae</taxon>
        <taxon>Pleurodelinae</taxon>
        <taxon>Pleurodeles</taxon>
    </lineage>
</organism>
<accession>A0AAV7P4R8</accession>
<reference evidence="1" key="1">
    <citation type="journal article" date="2022" name="bioRxiv">
        <title>Sequencing and chromosome-scale assembly of the giantPleurodeles waltlgenome.</title>
        <authorList>
            <person name="Brown T."/>
            <person name="Elewa A."/>
            <person name="Iarovenko S."/>
            <person name="Subramanian E."/>
            <person name="Araus A.J."/>
            <person name="Petzold A."/>
            <person name="Susuki M."/>
            <person name="Suzuki K.-i.T."/>
            <person name="Hayashi T."/>
            <person name="Toyoda A."/>
            <person name="Oliveira C."/>
            <person name="Osipova E."/>
            <person name="Leigh N.D."/>
            <person name="Simon A."/>
            <person name="Yun M.H."/>
        </authorList>
    </citation>
    <scope>NUCLEOTIDE SEQUENCE</scope>
    <source>
        <strain evidence="1">20211129_DDA</strain>
        <tissue evidence="1">Liver</tissue>
    </source>
</reference>
<proteinExistence type="predicted"/>
<protein>
    <submittedName>
        <fullName evidence="1">Uncharacterized protein</fullName>
    </submittedName>
</protein>
<gene>
    <name evidence="1" type="ORF">NDU88_001214</name>
</gene>